<proteinExistence type="predicted"/>
<dbReference type="AlphaFoldDB" id="A0A7W8A0M0"/>
<evidence type="ECO:0000256" key="1">
    <source>
        <dbReference type="SAM" id="SignalP"/>
    </source>
</evidence>
<protein>
    <submittedName>
        <fullName evidence="2">Uncharacterized protein</fullName>
    </submittedName>
</protein>
<dbReference type="Proteomes" id="UP000568380">
    <property type="component" value="Unassembled WGS sequence"/>
</dbReference>
<name>A0A7W8A0M0_9ACTN</name>
<feature type="signal peptide" evidence="1">
    <location>
        <begin position="1"/>
        <end position="26"/>
    </location>
</feature>
<keyword evidence="1" id="KW-0732">Signal</keyword>
<sequence length="47" mass="4685">MTTRLGCCVIFAWPSALSMVTGNAPAACPAAGCSAAGLSAERTLIQD</sequence>
<feature type="chain" id="PRO_5031015820" evidence="1">
    <location>
        <begin position="27"/>
        <end position="47"/>
    </location>
</feature>
<keyword evidence="3" id="KW-1185">Reference proteome</keyword>
<reference evidence="2 3" key="1">
    <citation type="submission" date="2020-08" db="EMBL/GenBank/DDBJ databases">
        <title>Genomic Encyclopedia of Type Strains, Phase IV (KMG-IV): sequencing the most valuable type-strain genomes for metagenomic binning, comparative biology and taxonomic classification.</title>
        <authorList>
            <person name="Goeker M."/>
        </authorList>
    </citation>
    <scope>NUCLEOTIDE SEQUENCE [LARGE SCALE GENOMIC DNA]</scope>
    <source>
        <strain evidence="2 3">DSM 45385</strain>
    </source>
</reference>
<accession>A0A7W8A0M0</accession>
<organism evidence="2 3">
    <name type="scientific">Nonomuraea endophytica</name>
    <dbReference type="NCBI Taxonomy" id="714136"/>
    <lineage>
        <taxon>Bacteria</taxon>
        <taxon>Bacillati</taxon>
        <taxon>Actinomycetota</taxon>
        <taxon>Actinomycetes</taxon>
        <taxon>Streptosporangiales</taxon>
        <taxon>Streptosporangiaceae</taxon>
        <taxon>Nonomuraea</taxon>
    </lineage>
</organism>
<evidence type="ECO:0000313" key="2">
    <source>
        <dbReference type="EMBL" id="MBB5077355.1"/>
    </source>
</evidence>
<gene>
    <name evidence="2" type="ORF">HNR40_002828</name>
</gene>
<dbReference type="EMBL" id="JACHIN010000003">
    <property type="protein sequence ID" value="MBB5077355.1"/>
    <property type="molecule type" value="Genomic_DNA"/>
</dbReference>
<comment type="caution">
    <text evidence="2">The sequence shown here is derived from an EMBL/GenBank/DDBJ whole genome shotgun (WGS) entry which is preliminary data.</text>
</comment>
<evidence type="ECO:0000313" key="3">
    <source>
        <dbReference type="Proteomes" id="UP000568380"/>
    </source>
</evidence>